<evidence type="ECO:0000256" key="3">
    <source>
        <dbReference type="ARBA" id="ARBA00022729"/>
    </source>
</evidence>
<dbReference type="SUPFAM" id="SSF53850">
    <property type="entry name" value="Periplasmic binding protein-like II"/>
    <property type="match status" value="1"/>
</dbReference>
<keyword evidence="4" id="KW-0574">Periplasm</keyword>
<keyword evidence="3" id="KW-0732">Signal</keyword>
<dbReference type="Proteomes" id="UP001500013">
    <property type="component" value="Unassembled WGS sequence"/>
</dbReference>
<protein>
    <submittedName>
        <fullName evidence="5">Spermidine/putrescine ABC transporter substrate-binding protein</fullName>
    </submittedName>
</protein>
<dbReference type="InterPro" id="IPR001188">
    <property type="entry name" value="Sperm_putr-bd"/>
</dbReference>
<evidence type="ECO:0000313" key="5">
    <source>
        <dbReference type="EMBL" id="GAA1969759.1"/>
    </source>
</evidence>
<reference evidence="5 6" key="1">
    <citation type="journal article" date="2019" name="Int. J. Syst. Evol. Microbiol.">
        <title>The Global Catalogue of Microorganisms (GCM) 10K type strain sequencing project: providing services to taxonomists for standard genome sequencing and annotation.</title>
        <authorList>
            <consortium name="The Broad Institute Genomics Platform"/>
            <consortium name="The Broad Institute Genome Sequencing Center for Infectious Disease"/>
            <person name="Wu L."/>
            <person name="Ma J."/>
        </authorList>
    </citation>
    <scope>NUCLEOTIDE SEQUENCE [LARGE SCALE GENOMIC DNA]</scope>
    <source>
        <strain evidence="5 6">JCM 15628</strain>
    </source>
</reference>
<evidence type="ECO:0000313" key="6">
    <source>
        <dbReference type="Proteomes" id="UP001500013"/>
    </source>
</evidence>
<proteinExistence type="predicted"/>
<keyword evidence="2" id="KW-0813">Transport</keyword>
<dbReference type="InterPro" id="IPR006311">
    <property type="entry name" value="TAT_signal"/>
</dbReference>
<dbReference type="PANTHER" id="PTHR30222">
    <property type="entry name" value="SPERMIDINE/PUTRESCINE-BINDING PERIPLASMIC PROTEIN"/>
    <property type="match status" value="1"/>
</dbReference>
<name>A0ABN2RIH3_9MICO</name>
<comment type="subcellular location">
    <subcellularLocation>
        <location evidence="1">Periplasm</location>
    </subcellularLocation>
</comment>
<dbReference type="EMBL" id="BAAAPU010000003">
    <property type="protein sequence ID" value="GAA1969759.1"/>
    <property type="molecule type" value="Genomic_DNA"/>
</dbReference>
<evidence type="ECO:0000256" key="2">
    <source>
        <dbReference type="ARBA" id="ARBA00022448"/>
    </source>
</evidence>
<dbReference type="PANTHER" id="PTHR30222:SF17">
    <property type="entry name" value="SPERMIDINE_PUTRESCINE-BINDING PERIPLASMIC PROTEIN"/>
    <property type="match status" value="1"/>
</dbReference>
<sequence length="415" mass="44834">MNDKSFDTGDPHLRAALLRGLVSRRSAMMGAAGIGAAAFLAACGSAGKNPSTGAGGSGTAAAKTAAAAQDMSDTEKVINWSNWPAYIDVDDKTKARPTLEAFTKATGIKVNYTEDYNDNDEFYAKVRPLLEAGSDTGRDVWCSTDWMVARLIRNGYVQKLDMANIPNHVNLQDSLKQVTFDPGRQYSLPWQSGFAGIAFNPKATGGKKVESVDQLLTDPSLKGKVTLLTEMRDTVGLVLMAMGKKIESFTDADFDAAMAELQKAKDAGQIKGFTGNDYTKPLASGDTAACFAWTGDVVQLRADNPSLGYALPQTGCTLWSDNFVIPALAKHKKNAERLINYYYDPKVMAQVVDYVNYISVVKGAQAILAKQDPSVSSNELIFPSAETLSRAHVFRGLTAEEETKYNKKFQALVTG</sequence>
<dbReference type="PROSITE" id="PS51318">
    <property type="entry name" value="TAT"/>
    <property type="match status" value="1"/>
</dbReference>
<comment type="caution">
    <text evidence="5">The sequence shown here is derived from an EMBL/GenBank/DDBJ whole genome shotgun (WGS) entry which is preliminary data.</text>
</comment>
<dbReference type="Pfam" id="PF13416">
    <property type="entry name" value="SBP_bac_8"/>
    <property type="match status" value="1"/>
</dbReference>
<dbReference type="InterPro" id="IPR006059">
    <property type="entry name" value="SBP"/>
</dbReference>
<dbReference type="Gene3D" id="3.40.190.10">
    <property type="entry name" value="Periplasmic binding protein-like II"/>
    <property type="match status" value="2"/>
</dbReference>
<gene>
    <name evidence="5" type="ORF">GCM10009817_07140</name>
</gene>
<accession>A0ABN2RIH3</accession>
<dbReference type="RefSeq" id="WP_344058469.1">
    <property type="nucleotide sequence ID" value="NZ_BAAAPU010000003.1"/>
</dbReference>
<organism evidence="5 6">
    <name type="scientific">Terrabacter lapilli</name>
    <dbReference type="NCBI Taxonomy" id="436231"/>
    <lineage>
        <taxon>Bacteria</taxon>
        <taxon>Bacillati</taxon>
        <taxon>Actinomycetota</taxon>
        <taxon>Actinomycetes</taxon>
        <taxon>Micrococcales</taxon>
        <taxon>Intrasporangiaceae</taxon>
        <taxon>Terrabacter</taxon>
    </lineage>
</organism>
<evidence type="ECO:0000256" key="4">
    <source>
        <dbReference type="ARBA" id="ARBA00022764"/>
    </source>
</evidence>
<keyword evidence="6" id="KW-1185">Reference proteome</keyword>
<dbReference type="PRINTS" id="PR00909">
    <property type="entry name" value="SPERMDNBNDNG"/>
</dbReference>
<dbReference type="CDD" id="cd13590">
    <property type="entry name" value="PBP2_PotD_PotF_like"/>
    <property type="match status" value="1"/>
</dbReference>
<evidence type="ECO:0000256" key="1">
    <source>
        <dbReference type="ARBA" id="ARBA00004418"/>
    </source>
</evidence>